<dbReference type="GO" id="GO:0006086">
    <property type="term" value="P:pyruvate decarboxylation to acetyl-CoA"/>
    <property type="evidence" value="ECO:0007669"/>
    <property type="project" value="UniProtKB-UniRule"/>
</dbReference>
<dbReference type="GO" id="GO:0031405">
    <property type="term" value="F:lipoic acid binding"/>
    <property type="evidence" value="ECO:0007669"/>
    <property type="project" value="TreeGrafter"/>
</dbReference>
<gene>
    <name evidence="13" type="primary">aceF</name>
    <name evidence="13" type="ORF">NFG58_16815</name>
</gene>
<dbReference type="PROSITE" id="PS50968">
    <property type="entry name" value="BIOTINYL_LIPOYL"/>
    <property type="match status" value="3"/>
</dbReference>
<keyword evidence="4" id="KW-0677">Repeat</keyword>
<feature type="compositionally biased region" description="Acidic residues" evidence="10">
    <location>
        <begin position="67"/>
        <end position="107"/>
    </location>
</feature>
<dbReference type="GO" id="GO:0005737">
    <property type="term" value="C:cytoplasm"/>
    <property type="evidence" value="ECO:0007669"/>
    <property type="project" value="TreeGrafter"/>
</dbReference>
<dbReference type="FunFam" id="3.30.559.10:FF:000004">
    <property type="entry name" value="Acetyltransferase component of pyruvate dehydrogenase complex"/>
    <property type="match status" value="1"/>
</dbReference>
<protein>
    <recommendedName>
        <fullName evidence="9">Acetyltransferase component of pyruvate dehydrogenase complex</fullName>
        <ecNumber evidence="9">2.3.1.12</ecNumber>
    </recommendedName>
</protein>
<feature type="compositionally biased region" description="Low complexity" evidence="10">
    <location>
        <begin position="358"/>
        <end position="368"/>
    </location>
</feature>
<keyword evidence="6 9" id="KW-0012">Acyltransferase</keyword>
<evidence type="ECO:0000256" key="2">
    <source>
        <dbReference type="ARBA" id="ARBA00011484"/>
    </source>
</evidence>
<dbReference type="InterPro" id="IPR006256">
    <property type="entry name" value="AcTrfase_Pyrv_DH_cplx"/>
</dbReference>
<evidence type="ECO:0000256" key="7">
    <source>
        <dbReference type="ARBA" id="ARBA00025211"/>
    </source>
</evidence>
<feature type="compositionally biased region" description="Basic and acidic residues" evidence="10">
    <location>
        <begin position="108"/>
        <end position="117"/>
    </location>
</feature>
<dbReference type="InterPro" id="IPR011053">
    <property type="entry name" value="Single_hybrid_motif"/>
</dbReference>
<sequence>MSSEIIKVPDIGGDTDVEIIEVAVSEGDVIEPEDTLITLESDKASMDVPAPKGGKVLKVLVKEGDTVSEGDDIVEIEAEGGGDADEDADADADSAEESQADSGGDEQEAPKSDDKPAPKKKSGGGSKTVEIKVPDLGGSSDVEIIEVAVSEGDEVGEEDTLITLESDKASMDVPSPHAGKLVSLNVKEGDTVSEGDVIGSMEVAGEGDDGDDDSADESADESADDSAAESAESASEEQEEDDSDDEAAEGGRQEVRVPDLSGSSDVPIIEMAVSEGDEVDVEDALITLESDKASMDVPSPFKGKVVELSVKEGDSVSEGDLIGYIEVAGAAPKKKAPKKDAPKKDAPKKDAPKKDAPKQQAASGQGSAVADKPRDAKSVHAGPAVRMLARELGVDLALVKPSGPKDRVLKEDVQNYVKQAMANQGKGKSDAAAAPAAGGSGIPPIPDQDFSQFGEIEEKQMGRLMKMGANNLHRSWVNIPHVTQFDEADITELEAFRKSMKAEAEAQGAKLTPLPFLIKACAYALNKYPQFNVSLKADGETVVQKKYVHIGIAVDTPDGLMVPVIRDADKKSLIDLAKESVELAKKAQSKKLKRDEMTGGCFTISSLGSIGGTAFTPIVNPPEVAILGVSKASMKPVWNGADFQPRLMMPLSLSYDHRAVNGADAARFTALLGQLLTDVRRLLL</sequence>
<evidence type="ECO:0000256" key="5">
    <source>
        <dbReference type="ARBA" id="ARBA00022823"/>
    </source>
</evidence>
<evidence type="ECO:0000259" key="12">
    <source>
        <dbReference type="PROSITE" id="PS51826"/>
    </source>
</evidence>
<dbReference type="EMBL" id="CP098827">
    <property type="protein sequence ID" value="XBO70263.1"/>
    <property type="molecule type" value="Genomic_DNA"/>
</dbReference>
<organism evidence="13">
    <name type="scientific">Halomonas sp. RT37</name>
    <dbReference type="NCBI Taxonomy" id="2950872"/>
    <lineage>
        <taxon>Bacteria</taxon>
        <taxon>Pseudomonadati</taxon>
        <taxon>Pseudomonadota</taxon>
        <taxon>Gammaproteobacteria</taxon>
        <taxon>Oceanospirillales</taxon>
        <taxon>Halomonadaceae</taxon>
        <taxon>Halomonas</taxon>
    </lineage>
</organism>
<proteinExistence type="inferred from homology"/>
<dbReference type="NCBIfam" id="TIGR01348">
    <property type="entry name" value="PDHac_trf_long"/>
    <property type="match status" value="1"/>
</dbReference>
<dbReference type="PANTHER" id="PTHR43178">
    <property type="entry name" value="DIHYDROLIPOAMIDE ACETYLTRANSFERASE COMPONENT OF PYRUVATE DEHYDROGENASE COMPLEX"/>
    <property type="match status" value="1"/>
</dbReference>
<dbReference type="AlphaFoldDB" id="A0AAU7KGI6"/>
<dbReference type="InterPro" id="IPR001078">
    <property type="entry name" value="2-oxoacid_DH_actylTfrase"/>
</dbReference>
<dbReference type="SUPFAM" id="SSF47005">
    <property type="entry name" value="Peripheral subunit-binding domain of 2-oxo acid dehydrogenase complex"/>
    <property type="match status" value="1"/>
</dbReference>
<feature type="region of interest" description="Disordered" evidence="10">
    <location>
        <begin position="67"/>
        <end position="275"/>
    </location>
</feature>
<dbReference type="Pfam" id="PF00198">
    <property type="entry name" value="2-oxoacid_dh"/>
    <property type="match status" value="1"/>
</dbReference>
<evidence type="ECO:0000256" key="9">
    <source>
        <dbReference type="RuleBase" id="RU361137"/>
    </source>
</evidence>
<evidence type="ECO:0000313" key="13">
    <source>
        <dbReference type="EMBL" id="XBO70263.1"/>
    </source>
</evidence>
<evidence type="ECO:0000259" key="11">
    <source>
        <dbReference type="PROSITE" id="PS50968"/>
    </source>
</evidence>
<feature type="region of interest" description="Disordered" evidence="10">
    <location>
        <begin position="327"/>
        <end position="381"/>
    </location>
</feature>
<comment type="similarity">
    <text evidence="1 9">Belongs to the 2-oxoacid dehydrogenase family.</text>
</comment>
<feature type="domain" description="Lipoyl-binding" evidence="11">
    <location>
        <begin position="252"/>
        <end position="326"/>
    </location>
</feature>
<dbReference type="InterPro" id="IPR036625">
    <property type="entry name" value="E3-bd_dom_sf"/>
</dbReference>
<dbReference type="PROSITE" id="PS51826">
    <property type="entry name" value="PSBD"/>
    <property type="match status" value="1"/>
</dbReference>
<feature type="domain" description="Peripheral subunit-binding (PSBD)" evidence="12">
    <location>
        <begin position="380"/>
        <end position="417"/>
    </location>
</feature>
<comment type="catalytic activity">
    <reaction evidence="8 9">
        <text>N(6)-[(R)-dihydrolipoyl]-L-lysyl-[protein] + acetyl-CoA = N(6)-[(R)-S(8)-acetyldihydrolipoyl]-L-lysyl-[protein] + CoA</text>
        <dbReference type="Rhea" id="RHEA:17017"/>
        <dbReference type="Rhea" id="RHEA-COMP:10475"/>
        <dbReference type="Rhea" id="RHEA-COMP:10478"/>
        <dbReference type="ChEBI" id="CHEBI:57287"/>
        <dbReference type="ChEBI" id="CHEBI:57288"/>
        <dbReference type="ChEBI" id="CHEBI:83100"/>
        <dbReference type="ChEBI" id="CHEBI:83111"/>
        <dbReference type="EC" id="2.3.1.12"/>
    </reaction>
</comment>
<dbReference type="InterPro" id="IPR000089">
    <property type="entry name" value="Biotin_lipoyl"/>
</dbReference>
<dbReference type="Gene3D" id="3.30.559.10">
    <property type="entry name" value="Chloramphenicol acetyltransferase-like domain"/>
    <property type="match status" value="1"/>
</dbReference>
<dbReference type="Pfam" id="PF02817">
    <property type="entry name" value="E3_binding"/>
    <property type="match status" value="1"/>
</dbReference>
<feature type="domain" description="Lipoyl-binding" evidence="11">
    <location>
        <begin position="128"/>
        <end position="202"/>
    </location>
</feature>
<comment type="subunit">
    <text evidence="2 9">Forms a 24-polypeptide structural core with octahedral symmetry.</text>
</comment>
<name>A0AAU7KGI6_9GAMM</name>
<dbReference type="PANTHER" id="PTHR43178:SF2">
    <property type="entry name" value="DIHYDROLIPOYLLYSINE-RESIDUE ACETYLTRANSFERASE COMPONENT OF PYRUVATE DEHYDROGENASE COMPLEX"/>
    <property type="match status" value="1"/>
</dbReference>
<reference evidence="13" key="1">
    <citation type="submission" date="2022-06" db="EMBL/GenBank/DDBJ databases">
        <title>A novel DMS-producing enzyme.</title>
        <authorList>
            <person name="Zhang Y."/>
        </authorList>
    </citation>
    <scope>NUCLEOTIDE SEQUENCE</scope>
    <source>
        <strain evidence="13">RT37</strain>
    </source>
</reference>
<dbReference type="RefSeq" id="WP_108448209.1">
    <property type="nucleotide sequence ID" value="NZ_CP098827.1"/>
</dbReference>
<comment type="cofactor">
    <cofactor evidence="9">
        <name>(R)-lipoate</name>
        <dbReference type="ChEBI" id="CHEBI:83088"/>
    </cofactor>
    <text evidence="9">Binds 3 lipoyl cofactors covalently.</text>
</comment>
<evidence type="ECO:0000256" key="3">
    <source>
        <dbReference type="ARBA" id="ARBA00022679"/>
    </source>
</evidence>
<keyword evidence="3 9" id="KW-0808">Transferase</keyword>
<evidence type="ECO:0000256" key="6">
    <source>
        <dbReference type="ARBA" id="ARBA00023315"/>
    </source>
</evidence>
<dbReference type="EC" id="2.3.1.12" evidence="9"/>
<feature type="compositionally biased region" description="Acidic residues" evidence="10">
    <location>
        <begin position="205"/>
        <end position="227"/>
    </location>
</feature>
<feature type="compositionally biased region" description="Acidic residues" evidence="10">
    <location>
        <begin position="151"/>
        <end position="160"/>
    </location>
</feature>
<dbReference type="PROSITE" id="PS00189">
    <property type="entry name" value="LIPOYL"/>
    <property type="match status" value="3"/>
</dbReference>
<dbReference type="Gene3D" id="4.10.320.10">
    <property type="entry name" value="E3-binding domain"/>
    <property type="match status" value="1"/>
</dbReference>
<dbReference type="NCBIfam" id="NF008814">
    <property type="entry name" value="PRK11854.1"/>
    <property type="match status" value="1"/>
</dbReference>
<dbReference type="InterPro" id="IPR023213">
    <property type="entry name" value="CAT-like_dom_sf"/>
</dbReference>
<dbReference type="Gene3D" id="2.40.50.100">
    <property type="match status" value="3"/>
</dbReference>
<dbReference type="SUPFAM" id="SSF51230">
    <property type="entry name" value="Single hybrid motif"/>
    <property type="match status" value="3"/>
</dbReference>
<feature type="compositionally biased region" description="Acidic residues" evidence="10">
    <location>
        <begin position="234"/>
        <end position="248"/>
    </location>
</feature>
<evidence type="ECO:0000256" key="10">
    <source>
        <dbReference type="SAM" id="MobiDB-lite"/>
    </source>
</evidence>
<dbReference type="GO" id="GO:0045254">
    <property type="term" value="C:pyruvate dehydrogenase complex"/>
    <property type="evidence" value="ECO:0007669"/>
    <property type="project" value="UniProtKB-UniRule"/>
</dbReference>
<evidence type="ECO:0000256" key="8">
    <source>
        <dbReference type="ARBA" id="ARBA00048370"/>
    </source>
</evidence>
<dbReference type="GO" id="GO:0004742">
    <property type="term" value="F:dihydrolipoyllysine-residue acetyltransferase activity"/>
    <property type="evidence" value="ECO:0007669"/>
    <property type="project" value="UniProtKB-UniRule"/>
</dbReference>
<comment type="function">
    <text evidence="7">The pyruvate dehydrogenase complex catalyzes the overall conversion of pyruvate to acetyl-CoA and CO(2). It contains multiple copies of three enzymatic components: pyruvate dehydrogenase (E1), dihydrolipoamide acetyltransferase (E2) and lipoamide dehydrogenase (E3).</text>
</comment>
<evidence type="ECO:0000256" key="1">
    <source>
        <dbReference type="ARBA" id="ARBA00007317"/>
    </source>
</evidence>
<keyword evidence="13" id="KW-0670">Pyruvate</keyword>
<dbReference type="SUPFAM" id="SSF52777">
    <property type="entry name" value="CoA-dependent acyltransferases"/>
    <property type="match status" value="1"/>
</dbReference>
<feature type="compositionally biased region" description="Basic and acidic residues" evidence="10">
    <location>
        <begin position="338"/>
        <end position="357"/>
    </location>
</feature>
<dbReference type="CDD" id="cd06849">
    <property type="entry name" value="lipoyl_domain"/>
    <property type="match status" value="3"/>
</dbReference>
<dbReference type="InterPro" id="IPR003016">
    <property type="entry name" value="2-oxoA_DH_lipoyl-BS"/>
</dbReference>
<feature type="domain" description="Lipoyl-binding" evidence="11">
    <location>
        <begin position="3"/>
        <end position="77"/>
    </location>
</feature>
<accession>A0AAU7KGI6</accession>
<dbReference type="InterPro" id="IPR050743">
    <property type="entry name" value="2-oxoacid_DH_E2_comp"/>
</dbReference>
<keyword evidence="5 9" id="KW-0450">Lipoyl</keyword>
<evidence type="ECO:0000256" key="4">
    <source>
        <dbReference type="ARBA" id="ARBA00022737"/>
    </source>
</evidence>
<dbReference type="Pfam" id="PF00364">
    <property type="entry name" value="Biotin_lipoyl"/>
    <property type="match status" value="3"/>
</dbReference>
<dbReference type="InterPro" id="IPR004167">
    <property type="entry name" value="PSBD"/>
</dbReference>
<feature type="region of interest" description="Disordered" evidence="10">
    <location>
        <begin position="422"/>
        <end position="450"/>
    </location>
</feature>